<name>A0ABV8I5X1_9ACTN</name>
<dbReference type="RefSeq" id="WP_377286584.1">
    <property type="nucleotide sequence ID" value="NZ_JBHSBM010000012.1"/>
</dbReference>
<keyword evidence="2" id="KW-1185">Reference proteome</keyword>
<organism evidence="1 2">
    <name type="scientific">Planomonospora corallina</name>
    <dbReference type="NCBI Taxonomy" id="1806052"/>
    <lineage>
        <taxon>Bacteria</taxon>
        <taxon>Bacillati</taxon>
        <taxon>Actinomycetota</taxon>
        <taxon>Actinomycetes</taxon>
        <taxon>Streptosporangiales</taxon>
        <taxon>Streptosporangiaceae</taxon>
        <taxon>Planomonospora</taxon>
    </lineage>
</organism>
<dbReference type="Gene3D" id="1.20.120.640">
    <property type="entry name" value="Anticodon-binding domain of a subclass of class I aminoacyl-tRNA synthetases"/>
    <property type="match status" value="1"/>
</dbReference>
<protein>
    <recommendedName>
        <fullName evidence="3">Cysteinyl-tRNA synthetase</fullName>
    </recommendedName>
</protein>
<dbReference type="Proteomes" id="UP001595850">
    <property type="component" value="Unassembled WGS sequence"/>
</dbReference>
<gene>
    <name evidence="1" type="ORF">ACFOWE_08415</name>
</gene>
<evidence type="ECO:0000313" key="2">
    <source>
        <dbReference type="Proteomes" id="UP001595850"/>
    </source>
</evidence>
<reference evidence="2" key="1">
    <citation type="journal article" date="2019" name="Int. J. Syst. Evol. Microbiol.">
        <title>The Global Catalogue of Microorganisms (GCM) 10K type strain sequencing project: providing services to taxonomists for standard genome sequencing and annotation.</title>
        <authorList>
            <consortium name="The Broad Institute Genomics Platform"/>
            <consortium name="The Broad Institute Genome Sequencing Center for Infectious Disease"/>
            <person name="Wu L."/>
            <person name="Ma J."/>
        </authorList>
    </citation>
    <scope>NUCLEOTIDE SEQUENCE [LARGE SCALE GENOMIC DNA]</scope>
    <source>
        <strain evidence="2">TBRC 4489</strain>
    </source>
</reference>
<proteinExistence type="predicted"/>
<evidence type="ECO:0008006" key="3">
    <source>
        <dbReference type="Google" id="ProtNLM"/>
    </source>
</evidence>
<dbReference type="EMBL" id="JBHSBM010000012">
    <property type="protein sequence ID" value="MFC4058314.1"/>
    <property type="molecule type" value="Genomic_DNA"/>
</dbReference>
<evidence type="ECO:0000313" key="1">
    <source>
        <dbReference type="EMBL" id="MFC4058314.1"/>
    </source>
</evidence>
<accession>A0ABV8I5X1</accession>
<sequence>MLRLHDISSGRAERVVPESARALRVHTCAPPAGRRPDLGDLRPHLLADLVRRVCERHRVRVVLHRVAEEDGLRADTLALNMRPAEHTPGIDDPADPALAEVRADAVLLETVTGQRAVRRIGCGPVRLAGRETAGDPRESREAVQSGDAGRGAVTLADVAAAGLDPLAVRLALLGHRYREAADLSWDALEAADRTLRLLRSRVAEWSEAPSSPMPAGHVARIEAALDDDLDTPSALRLLAELERDDTLAPGSRFEAFLHLDMVLALDLPADIGRPPAHPGP</sequence>
<comment type="caution">
    <text evidence="1">The sequence shown here is derived from an EMBL/GenBank/DDBJ whole genome shotgun (WGS) entry which is preliminary data.</text>
</comment>